<feature type="region of interest" description="Disordered" evidence="1">
    <location>
        <begin position="188"/>
        <end position="213"/>
    </location>
</feature>
<evidence type="ECO:0000256" key="1">
    <source>
        <dbReference type="SAM" id="MobiDB-lite"/>
    </source>
</evidence>
<sequence length="311" mass="35356">MSAAIFHFQPCLVKRPGRGMSKTSVRFACPDVRVSYVENTRFTQIGDPHWLVVEPGLAYLGTCKNLSCPATITVCNMEMGKHRPNEDYCYSQIRCPACQTPFQPECFYFQHCSAKINFCFEGSVPDELRVSEDRDLKSRVLGKRGQVAVYNLLVIEVDRPGTYEDDGTLDAKYTFALDRMLAHARNLSTASTTGSTPKQQPIAPTPQSWQRPNMLNPQDIRYVQDSISSRFMCGRRVVETMNQLLTGLSVDLIPTIRVFPWNGHWHSEDNRRLWAFKKAGLKAVPVRYVDKSSVDSRKFTTRDGGLTIRMR</sequence>
<dbReference type="AlphaFoldDB" id="A0A812LCH1"/>
<dbReference type="EMBL" id="CAJNDS010001036">
    <property type="protein sequence ID" value="CAE7244984.1"/>
    <property type="molecule type" value="Genomic_DNA"/>
</dbReference>
<comment type="caution">
    <text evidence="2">The sequence shown here is derived from an EMBL/GenBank/DDBJ whole genome shotgun (WGS) entry which is preliminary data.</text>
</comment>
<name>A0A812LCH1_9DINO</name>
<dbReference type="Proteomes" id="UP000604046">
    <property type="component" value="Unassembled WGS sequence"/>
</dbReference>
<evidence type="ECO:0000313" key="3">
    <source>
        <dbReference type="Proteomes" id="UP000604046"/>
    </source>
</evidence>
<organism evidence="2 3">
    <name type="scientific">Symbiodinium natans</name>
    <dbReference type="NCBI Taxonomy" id="878477"/>
    <lineage>
        <taxon>Eukaryota</taxon>
        <taxon>Sar</taxon>
        <taxon>Alveolata</taxon>
        <taxon>Dinophyceae</taxon>
        <taxon>Suessiales</taxon>
        <taxon>Symbiodiniaceae</taxon>
        <taxon>Symbiodinium</taxon>
    </lineage>
</organism>
<proteinExistence type="predicted"/>
<dbReference type="OrthoDB" id="414567at2759"/>
<gene>
    <name evidence="2" type="ORF">SNAT2548_LOCUS11516</name>
</gene>
<reference evidence="2" key="1">
    <citation type="submission" date="2021-02" db="EMBL/GenBank/DDBJ databases">
        <authorList>
            <person name="Dougan E. K."/>
            <person name="Rhodes N."/>
            <person name="Thang M."/>
            <person name="Chan C."/>
        </authorList>
    </citation>
    <scope>NUCLEOTIDE SEQUENCE</scope>
</reference>
<evidence type="ECO:0000313" key="2">
    <source>
        <dbReference type="EMBL" id="CAE7244984.1"/>
    </source>
</evidence>
<keyword evidence="3" id="KW-1185">Reference proteome</keyword>
<accession>A0A812LCH1</accession>
<feature type="compositionally biased region" description="Polar residues" evidence="1">
    <location>
        <begin position="188"/>
        <end position="199"/>
    </location>
</feature>
<protein>
    <submittedName>
        <fullName evidence="2">Uncharacterized protein</fullName>
    </submittedName>
</protein>